<dbReference type="AlphaFoldDB" id="A0A9Q4KQI5"/>
<dbReference type="RefSeq" id="WP_274925092.1">
    <property type="nucleotide sequence ID" value="NZ_JAKELO010000002.1"/>
</dbReference>
<gene>
    <name evidence="1" type="ORF">L0665_07585</name>
</gene>
<keyword evidence="2" id="KW-1185">Reference proteome</keyword>
<reference evidence="1" key="1">
    <citation type="submission" date="2022-01" db="EMBL/GenBank/DDBJ databases">
        <title>Draft genome of Methanogenium marinum DSM 15558.</title>
        <authorList>
            <person name="Chen S.-C."/>
            <person name="You Y.-T."/>
        </authorList>
    </citation>
    <scope>NUCLEOTIDE SEQUENCE</scope>
    <source>
        <strain evidence="1">DSM 15558</strain>
    </source>
</reference>
<proteinExistence type="predicted"/>
<organism evidence="1 2">
    <name type="scientific">Methanogenium marinum</name>
    <dbReference type="NCBI Taxonomy" id="348610"/>
    <lineage>
        <taxon>Archaea</taxon>
        <taxon>Methanobacteriati</taxon>
        <taxon>Methanobacteriota</taxon>
        <taxon>Stenosarchaea group</taxon>
        <taxon>Methanomicrobia</taxon>
        <taxon>Methanomicrobiales</taxon>
        <taxon>Methanomicrobiaceae</taxon>
        <taxon>Methanogenium</taxon>
    </lineage>
</organism>
<dbReference type="EMBL" id="JAKELO010000002">
    <property type="protein sequence ID" value="MDE4908465.1"/>
    <property type="molecule type" value="Genomic_DNA"/>
</dbReference>
<evidence type="ECO:0000313" key="2">
    <source>
        <dbReference type="Proteomes" id="UP001143747"/>
    </source>
</evidence>
<protein>
    <submittedName>
        <fullName evidence="1">Uncharacterized protein</fullName>
    </submittedName>
</protein>
<comment type="caution">
    <text evidence="1">The sequence shown here is derived from an EMBL/GenBank/DDBJ whole genome shotgun (WGS) entry which is preliminary data.</text>
</comment>
<accession>A0A9Q4KQI5</accession>
<dbReference type="Proteomes" id="UP001143747">
    <property type="component" value="Unassembled WGS sequence"/>
</dbReference>
<sequence>MLTNPDLFTDRIYHSVHHYTEDEYDVLRCQLSKECDAVFSDPKFMRKLNLVFPE</sequence>
<name>A0A9Q4KQI5_9EURY</name>
<evidence type="ECO:0000313" key="1">
    <source>
        <dbReference type="EMBL" id="MDE4908465.1"/>
    </source>
</evidence>